<dbReference type="GO" id="GO:0032259">
    <property type="term" value="P:methylation"/>
    <property type="evidence" value="ECO:0007669"/>
    <property type="project" value="UniProtKB-KW"/>
</dbReference>
<protein>
    <submittedName>
        <fullName evidence="6">Class I SAM-dependent methyltransferase</fullName>
        <ecNumber evidence="6">2.1.-.-</ecNumber>
    </submittedName>
</protein>
<keyword evidence="1 6" id="KW-0489">Methyltransferase</keyword>
<dbReference type="SUPFAM" id="SSF53335">
    <property type="entry name" value="S-adenosyl-L-methionine-dependent methyltransferases"/>
    <property type="match status" value="1"/>
</dbReference>
<evidence type="ECO:0000313" key="6">
    <source>
        <dbReference type="EMBL" id="MEJ5944968.1"/>
    </source>
</evidence>
<dbReference type="CDD" id="cd02440">
    <property type="entry name" value="AdoMet_MTases"/>
    <property type="match status" value="1"/>
</dbReference>
<dbReference type="Proteomes" id="UP001387100">
    <property type="component" value="Unassembled WGS sequence"/>
</dbReference>
<evidence type="ECO:0000256" key="1">
    <source>
        <dbReference type="ARBA" id="ARBA00022603"/>
    </source>
</evidence>
<evidence type="ECO:0000256" key="4">
    <source>
        <dbReference type="SAM" id="MobiDB-lite"/>
    </source>
</evidence>
<gene>
    <name evidence="6" type="ORF">WDZ17_06620</name>
</gene>
<accession>A0ABU8RIS1</accession>
<dbReference type="Gene3D" id="3.40.50.150">
    <property type="entry name" value="Vaccinia Virus protein VP39"/>
    <property type="match status" value="1"/>
</dbReference>
<dbReference type="PANTHER" id="PTHR43464">
    <property type="entry name" value="METHYLTRANSFERASE"/>
    <property type="match status" value="1"/>
</dbReference>
<feature type="compositionally biased region" description="Basic and acidic residues" evidence="4">
    <location>
        <begin position="1"/>
        <end position="20"/>
    </location>
</feature>
<keyword evidence="7" id="KW-1185">Reference proteome</keyword>
<evidence type="ECO:0000259" key="5">
    <source>
        <dbReference type="Pfam" id="PF13649"/>
    </source>
</evidence>
<reference evidence="6 7" key="1">
    <citation type="journal article" date="2017" name="Int. J. Syst. Evol. Microbiol.">
        <title>Pseudokineococcus basanitobsidens sp. nov., isolated from volcanic rock.</title>
        <authorList>
            <person name="Lee D.W."/>
            <person name="Park M.Y."/>
            <person name="Kim J.J."/>
            <person name="Kim B.S."/>
        </authorList>
    </citation>
    <scope>NUCLEOTIDE SEQUENCE [LARGE SCALE GENOMIC DNA]</scope>
    <source>
        <strain evidence="6 7">DSM 103726</strain>
    </source>
</reference>
<evidence type="ECO:0000256" key="2">
    <source>
        <dbReference type="ARBA" id="ARBA00022679"/>
    </source>
</evidence>
<comment type="caution">
    <text evidence="6">The sequence shown here is derived from an EMBL/GenBank/DDBJ whole genome shotgun (WGS) entry which is preliminary data.</text>
</comment>
<feature type="domain" description="Methyltransferase" evidence="5">
    <location>
        <begin position="66"/>
        <end position="103"/>
    </location>
</feature>
<dbReference type="EMBL" id="JBBIAA010000004">
    <property type="protein sequence ID" value="MEJ5944968.1"/>
    <property type="molecule type" value="Genomic_DNA"/>
</dbReference>
<proteinExistence type="predicted"/>
<keyword evidence="2 6" id="KW-0808">Transferase</keyword>
<feature type="region of interest" description="Disordered" evidence="4">
    <location>
        <begin position="102"/>
        <end position="155"/>
    </location>
</feature>
<organism evidence="6 7">
    <name type="scientific">Pseudokineococcus basanitobsidens</name>
    <dbReference type="NCBI Taxonomy" id="1926649"/>
    <lineage>
        <taxon>Bacteria</taxon>
        <taxon>Bacillati</taxon>
        <taxon>Actinomycetota</taxon>
        <taxon>Actinomycetes</taxon>
        <taxon>Kineosporiales</taxon>
        <taxon>Kineosporiaceae</taxon>
        <taxon>Pseudokineococcus</taxon>
    </lineage>
</organism>
<feature type="compositionally biased region" description="Basic and acidic residues" evidence="4">
    <location>
        <begin position="115"/>
        <end position="124"/>
    </location>
</feature>
<dbReference type="InterPro" id="IPR041698">
    <property type="entry name" value="Methyltransf_25"/>
</dbReference>
<dbReference type="InterPro" id="IPR029063">
    <property type="entry name" value="SAM-dependent_MTases_sf"/>
</dbReference>
<sequence>MAGRDDGDGDIDGRAPERPRNRWVAETGGTSGPDYAARFAALAAAGEDVHGEARCLDALLPRAARVLDAGCGTGRVALELARRGHRVVGADLDASMLDQARAADPDGAVRVGHPRPVEPRRVEARPGVGGRPGRRRPVGPRRPADPPRGRARPGR</sequence>
<dbReference type="Pfam" id="PF13649">
    <property type="entry name" value="Methyltransf_25"/>
    <property type="match status" value="1"/>
</dbReference>
<dbReference type="GO" id="GO:0008168">
    <property type="term" value="F:methyltransferase activity"/>
    <property type="evidence" value="ECO:0007669"/>
    <property type="project" value="UniProtKB-KW"/>
</dbReference>
<keyword evidence="3" id="KW-0949">S-adenosyl-L-methionine</keyword>
<dbReference type="PANTHER" id="PTHR43464:SF19">
    <property type="entry name" value="UBIQUINONE BIOSYNTHESIS O-METHYLTRANSFERASE, MITOCHONDRIAL"/>
    <property type="match status" value="1"/>
</dbReference>
<dbReference type="EC" id="2.1.-.-" evidence="6"/>
<evidence type="ECO:0000313" key="7">
    <source>
        <dbReference type="Proteomes" id="UP001387100"/>
    </source>
</evidence>
<dbReference type="RefSeq" id="WP_339574347.1">
    <property type="nucleotide sequence ID" value="NZ_JBBIAA010000004.1"/>
</dbReference>
<feature type="region of interest" description="Disordered" evidence="4">
    <location>
        <begin position="1"/>
        <end position="30"/>
    </location>
</feature>
<name>A0ABU8RIS1_9ACTN</name>
<evidence type="ECO:0000256" key="3">
    <source>
        <dbReference type="ARBA" id="ARBA00022691"/>
    </source>
</evidence>